<reference evidence="2" key="1">
    <citation type="submission" date="2018-05" db="EMBL/GenBank/DDBJ databases">
        <authorList>
            <person name="Hao L."/>
        </authorList>
    </citation>
    <scope>NUCLEOTIDE SEQUENCE [LARGE SCALE GENOMIC DNA]</scope>
</reference>
<dbReference type="EMBL" id="LS483254">
    <property type="protein sequence ID" value="SQD92845.1"/>
    <property type="molecule type" value="Genomic_DNA"/>
</dbReference>
<keyword evidence="2" id="KW-1185">Reference proteome</keyword>
<dbReference type="Proteomes" id="UP000249818">
    <property type="component" value="Chromosome BARAN1"/>
</dbReference>
<dbReference type="KEGG" id="bana:BARAN1_0821"/>
<dbReference type="OrthoDB" id="9782387at2"/>
<name>A0A2X3ML22_9BACT</name>
<evidence type="ECO:0000313" key="1">
    <source>
        <dbReference type="EMBL" id="SQD92845.1"/>
    </source>
</evidence>
<sequence>MTYLRAHGVPFGISLTVTWDNVGEVLSDPFLDLFFEEEGAFYGILLRYLPIGRRPDLNRMLTPAQPVELWR</sequence>
<dbReference type="AlphaFoldDB" id="A0A2X3ML22"/>
<organism evidence="1 2">
    <name type="scientific">Candidatus Bipolaricaulis anaerobius</name>
    <dbReference type="NCBI Taxonomy" id="2026885"/>
    <lineage>
        <taxon>Bacteria</taxon>
        <taxon>Candidatus Bipolaricaulota</taxon>
        <taxon>Candidatus Bipolaricaulia</taxon>
        <taxon>Candidatus Bipolaricaulales</taxon>
        <taxon>Candidatus Bipolaricaulaceae</taxon>
        <taxon>Candidatus Bipolaricaulis</taxon>
    </lineage>
</organism>
<proteinExistence type="predicted"/>
<protein>
    <submittedName>
        <fullName evidence="1">Uncharacterized protein</fullName>
    </submittedName>
</protein>
<accession>A0A2X3ML22</accession>
<evidence type="ECO:0000313" key="2">
    <source>
        <dbReference type="Proteomes" id="UP000249818"/>
    </source>
</evidence>
<gene>
    <name evidence="1" type="ORF">BARAN1_0821</name>
</gene>